<dbReference type="FunFam" id="3.40.50.2000:FF:000027">
    <property type="entry name" value="Glycosyltransferase"/>
    <property type="match status" value="1"/>
</dbReference>
<dbReference type="Pfam" id="PF00201">
    <property type="entry name" value="UDPGT"/>
    <property type="match status" value="1"/>
</dbReference>
<dbReference type="GO" id="GO:0080044">
    <property type="term" value="F:quercetin 7-O-glucosyltransferase activity"/>
    <property type="evidence" value="ECO:0007669"/>
    <property type="project" value="TreeGrafter"/>
</dbReference>
<keyword evidence="3" id="KW-0808">Transferase</keyword>
<dbReference type="Gene3D" id="3.40.50.2000">
    <property type="entry name" value="Glycogen Phosphorylase B"/>
    <property type="match status" value="2"/>
</dbReference>
<dbReference type="FunFam" id="3.40.50.2000:FF:000065">
    <property type="entry name" value="Glycosyltransferase"/>
    <property type="match status" value="1"/>
</dbReference>
<evidence type="ECO:0000313" key="6">
    <source>
        <dbReference type="Proteomes" id="UP001497516"/>
    </source>
</evidence>
<evidence type="ECO:0000259" key="4">
    <source>
        <dbReference type="Pfam" id="PF26168"/>
    </source>
</evidence>
<dbReference type="AlphaFoldDB" id="A0AAV2ERI8"/>
<sequence>MSTTPASAASSQTPHAVCIPYPAQGHINPMLKLAKLLYSRGFHITFVNTEYNHRRLLKSRRGGAAASLFHSLPPGFNFQTIPDGLHQPTDDDGAVDATQDIPSLCDSTSKHCLAPFRDLVLRLNGVSCIVSDGSMSFTLDVAKELGIPDALFLTPSACGILTHAHFHLLAEKGLVPLKDSSYLTNGYLDETSIDFIPGLNKNIRMKHLPSFVRTTNPNDVMFNYIQREVSRVPEGSALLLNTFDALDQQILAALSPVISPNILTIGPLNLLLHRIKGHDELKEVNTNLWTEDTECIQWLDSQDPNSVLYVNFGSITVMTPQQLSEFAWGLARSGKPFLWVIRPDLVGSDDDLPLEFVEETKDRGMLAGWCCQEEILSHGAVGGFLSHMGWNSTVESLSYGVPMLCWPFFSEQLTTSFYACNEWGVGMELDPEVRREEVEGLVRELMGGEKGKEMKRRAMEWKNKAEEATRVGGSSFQNMERLIELLLSNKMS</sequence>
<dbReference type="SUPFAM" id="SSF53756">
    <property type="entry name" value="UDP-Glycosyltransferase/glycogen phosphorylase"/>
    <property type="match status" value="1"/>
</dbReference>
<dbReference type="PANTHER" id="PTHR11926:SF1498">
    <property type="entry name" value="GLYCOSYLTRANSFERASE"/>
    <property type="match status" value="1"/>
</dbReference>
<comment type="similarity">
    <text evidence="1">Belongs to the UDP-glycosyltransferase family.</text>
</comment>
<feature type="domain" description="Glycosyltransferase N-terminal" evidence="4">
    <location>
        <begin position="17"/>
        <end position="142"/>
    </location>
</feature>
<dbReference type="CDD" id="cd03784">
    <property type="entry name" value="GT1_Gtf-like"/>
    <property type="match status" value="1"/>
</dbReference>
<dbReference type="Pfam" id="PF26168">
    <property type="entry name" value="Glyco_transf_N"/>
    <property type="match status" value="1"/>
</dbReference>
<dbReference type="Proteomes" id="UP001497516">
    <property type="component" value="Chromosome 5"/>
</dbReference>
<organism evidence="5 6">
    <name type="scientific">Linum trigynum</name>
    <dbReference type="NCBI Taxonomy" id="586398"/>
    <lineage>
        <taxon>Eukaryota</taxon>
        <taxon>Viridiplantae</taxon>
        <taxon>Streptophyta</taxon>
        <taxon>Embryophyta</taxon>
        <taxon>Tracheophyta</taxon>
        <taxon>Spermatophyta</taxon>
        <taxon>Magnoliopsida</taxon>
        <taxon>eudicotyledons</taxon>
        <taxon>Gunneridae</taxon>
        <taxon>Pentapetalae</taxon>
        <taxon>rosids</taxon>
        <taxon>fabids</taxon>
        <taxon>Malpighiales</taxon>
        <taxon>Linaceae</taxon>
        <taxon>Linum</taxon>
    </lineage>
</organism>
<dbReference type="InterPro" id="IPR002213">
    <property type="entry name" value="UDP_glucos_trans"/>
</dbReference>
<keyword evidence="2" id="KW-0328">Glycosyltransferase</keyword>
<dbReference type="PANTHER" id="PTHR11926">
    <property type="entry name" value="GLUCOSYL/GLUCURONOSYL TRANSFERASES"/>
    <property type="match status" value="1"/>
</dbReference>
<dbReference type="EMBL" id="OZ034818">
    <property type="protein sequence ID" value="CAL1388333.1"/>
    <property type="molecule type" value="Genomic_DNA"/>
</dbReference>
<gene>
    <name evidence="5" type="ORF">LTRI10_LOCUS29266</name>
</gene>
<protein>
    <recommendedName>
        <fullName evidence="4">Glycosyltransferase N-terminal domain-containing protein</fullName>
    </recommendedName>
</protein>
<evidence type="ECO:0000313" key="5">
    <source>
        <dbReference type="EMBL" id="CAL1388333.1"/>
    </source>
</evidence>
<evidence type="ECO:0000256" key="1">
    <source>
        <dbReference type="ARBA" id="ARBA00009995"/>
    </source>
</evidence>
<evidence type="ECO:0000256" key="3">
    <source>
        <dbReference type="ARBA" id="ARBA00022679"/>
    </source>
</evidence>
<evidence type="ECO:0000256" key="2">
    <source>
        <dbReference type="ARBA" id="ARBA00022676"/>
    </source>
</evidence>
<keyword evidence="6" id="KW-1185">Reference proteome</keyword>
<dbReference type="InterPro" id="IPR058980">
    <property type="entry name" value="Glyco_transf_N"/>
</dbReference>
<accession>A0AAV2ERI8</accession>
<name>A0AAV2ERI8_9ROSI</name>
<reference evidence="5 6" key="1">
    <citation type="submission" date="2024-04" db="EMBL/GenBank/DDBJ databases">
        <authorList>
            <person name="Fracassetti M."/>
        </authorList>
    </citation>
    <scope>NUCLEOTIDE SEQUENCE [LARGE SCALE GENOMIC DNA]</scope>
</reference>
<proteinExistence type="inferred from homology"/>
<dbReference type="GO" id="GO:0080043">
    <property type="term" value="F:quercetin 3-O-glucosyltransferase activity"/>
    <property type="evidence" value="ECO:0007669"/>
    <property type="project" value="TreeGrafter"/>
</dbReference>